<organism evidence="5 6">
    <name type="scientific">Adhaeretor mobilis</name>
    <dbReference type="NCBI Taxonomy" id="1930276"/>
    <lineage>
        <taxon>Bacteria</taxon>
        <taxon>Pseudomonadati</taxon>
        <taxon>Planctomycetota</taxon>
        <taxon>Planctomycetia</taxon>
        <taxon>Pirellulales</taxon>
        <taxon>Lacipirellulaceae</taxon>
        <taxon>Adhaeretor</taxon>
    </lineage>
</organism>
<dbReference type="Gene3D" id="2.60.40.1180">
    <property type="entry name" value="Golgi alpha-mannosidase II"/>
    <property type="match status" value="1"/>
</dbReference>
<reference evidence="5 6" key="1">
    <citation type="submission" date="2019-02" db="EMBL/GenBank/DDBJ databases">
        <title>Deep-cultivation of Planctomycetes and their phenomic and genomic characterization uncovers novel biology.</title>
        <authorList>
            <person name="Wiegand S."/>
            <person name="Jogler M."/>
            <person name="Boedeker C."/>
            <person name="Pinto D."/>
            <person name="Vollmers J."/>
            <person name="Rivas-Marin E."/>
            <person name="Kohn T."/>
            <person name="Peeters S.H."/>
            <person name="Heuer A."/>
            <person name="Rast P."/>
            <person name="Oberbeckmann S."/>
            <person name="Bunk B."/>
            <person name="Jeske O."/>
            <person name="Meyerdierks A."/>
            <person name="Storesund J.E."/>
            <person name="Kallscheuer N."/>
            <person name="Luecker S."/>
            <person name="Lage O.M."/>
            <person name="Pohl T."/>
            <person name="Merkel B.J."/>
            <person name="Hornburger P."/>
            <person name="Mueller R.-W."/>
            <person name="Bruemmer F."/>
            <person name="Labrenz M."/>
            <person name="Spormann A.M."/>
            <person name="Op den Camp H."/>
            <person name="Overmann J."/>
            <person name="Amann R."/>
            <person name="Jetten M.S.M."/>
            <person name="Mascher T."/>
            <person name="Medema M.H."/>
            <person name="Devos D.P."/>
            <person name="Kaster A.-K."/>
            <person name="Ovreas L."/>
            <person name="Rohde M."/>
            <person name="Galperin M.Y."/>
            <person name="Jogler C."/>
        </authorList>
    </citation>
    <scope>NUCLEOTIDE SEQUENCE [LARGE SCALE GENOMIC DNA]</scope>
    <source>
        <strain evidence="5 6">HG15A2</strain>
    </source>
</reference>
<name>A0A517MR75_9BACT</name>
<dbReference type="AlphaFoldDB" id="A0A517MR75"/>
<dbReference type="SUPFAM" id="SSF53335">
    <property type="entry name" value="S-adenosyl-L-methionine-dependent methyltransferases"/>
    <property type="match status" value="1"/>
</dbReference>
<proteinExistence type="predicted"/>
<evidence type="ECO:0000256" key="2">
    <source>
        <dbReference type="ARBA" id="ARBA00022679"/>
    </source>
</evidence>
<dbReference type="Proteomes" id="UP000319852">
    <property type="component" value="Chromosome"/>
</dbReference>
<dbReference type="PANTHER" id="PTHR43042">
    <property type="entry name" value="SAM-DEPENDENT METHYLTRANSFERASE"/>
    <property type="match status" value="1"/>
</dbReference>
<dbReference type="CDD" id="cd02440">
    <property type="entry name" value="AdoMet_MTases"/>
    <property type="match status" value="1"/>
</dbReference>
<dbReference type="EC" id="2.1.1.264" evidence="5"/>
<dbReference type="InterPro" id="IPR019614">
    <property type="entry name" value="SAM-dep_methyl-trfase"/>
</dbReference>
<gene>
    <name evidence="5" type="primary">rlmK</name>
    <name evidence="5" type="ORF">HG15A2_05580</name>
</gene>
<protein>
    <submittedName>
        <fullName evidence="5">Ribosomal RNA large subunit methyltransferase K</fullName>
        <ecNumber evidence="5">2.1.1.264</ecNumber>
    </submittedName>
</protein>
<dbReference type="InterPro" id="IPR029063">
    <property type="entry name" value="SAM-dependent_MTases_sf"/>
</dbReference>
<dbReference type="KEGG" id="amob:HG15A2_05580"/>
<dbReference type="OrthoDB" id="9805492at2"/>
<sequence>MIQPTIHDYELLDFGEGRKLEQFGPWVLDRPCPAAVRARQSPDLWKRVTARFEGDRAADGRWKPSHKKWVAQEIELPITIDNAHAFRMKLTGLPSGQVGIFPEQVSNWQWIAKQIARAGSQSGLGELPAVKVLNLFAYTGGSTLAAAVAGAEVTHVDAAKSMVARARKNAEISGLAEHPVRWIVEDAVKFCQREVKRGNQYDAVILDPPSYGHGPKGEAWSISRDLLPLLKLVGELTSDRRAFILTTCHTPNIGPAELEAMLAEGIFGQCGQGGKTGNLFLESAQGKKLPSGVFARWPN</sequence>
<dbReference type="PANTHER" id="PTHR43042:SF2">
    <property type="entry name" value="SAM-DEPENDENT METHYLTRANSFERASE"/>
    <property type="match status" value="1"/>
</dbReference>
<dbReference type="GO" id="GO:0008168">
    <property type="term" value="F:methyltransferase activity"/>
    <property type="evidence" value="ECO:0007669"/>
    <property type="project" value="UniProtKB-KW"/>
</dbReference>
<evidence type="ECO:0000259" key="4">
    <source>
        <dbReference type="Pfam" id="PF10672"/>
    </source>
</evidence>
<dbReference type="Pfam" id="PF10672">
    <property type="entry name" value="Methyltrans_SAM"/>
    <property type="match status" value="1"/>
</dbReference>
<keyword evidence="6" id="KW-1185">Reference proteome</keyword>
<dbReference type="GO" id="GO:0032259">
    <property type="term" value="P:methylation"/>
    <property type="evidence" value="ECO:0007669"/>
    <property type="project" value="UniProtKB-KW"/>
</dbReference>
<accession>A0A517MR75</accession>
<dbReference type="EMBL" id="CP036263">
    <property type="protein sequence ID" value="QDS97297.1"/>
    <property type="molecule type" value="Genomic_DNA"/>
</dbReference>
<dbReference type="InterPro" id="IPR013780">
    <property type="entry name" value="Glyco_hydro_b"/>
</dbReference>
<keyword evidence="1 5" id="KW-0489">Methyltransferase</keyword>
<evidence type="ECO:0000313" key="6">
    <source>
        <dbReference type="Proteomes" id="UP000319852"/>
    </source>
</evidence>
<feature type="domain" description="S-adenosylmethionine-dependent methyltransferase" evidence="4">
    <location>
        <begin position="129"/>
        <end position="258"/>
    </location>
</feature>
<evidence type="ECO:0000313" key="5">
    <source>
        <dbReference type="EMBL" id="QDS97297.1"/>
    </source>
</evidence>
<keyword evidence="3" id="KW-0949">S-adenosyl-L-methionine</keyword>
<keyword evidence="2 5" id="KW-0808">Transferase</keyword>
<evidence type="ECO:0000256" key="3">
    <source>
        <dbReference type="ARBA" id="ARBA00022691"/>
    </source>
</evidence>
<dbReference type="RefSeq" id="WP_145057565.1">
    <property type="nucleotide sequence ID" value="NZ_CP036263.1"/>
</dbReference>
<dbReference type="Gene3D" id="3.40.50.150">
    <property type="entry name" value="Vaccinia Virus protein VP39"/>
    <property type="match status" value="1"/>
</dbReference>
<evidence type="ECO:0000256" key="1">
    <source>
        <dbReference type="ARBA" id="ARBA00022603"/>
    </source>
</evidence>